<feature type="compositionally biased region" description="Low complexity" evidence="6">
    <location>
        <begin position="280"/>
        <end position="298"/>
    </location>
</feature>
<name>A0A484LG85_9ASTE</name>
<dbReference type="EMBL" id="OOIL02001451">
    <property type="protein sequence ID" value="VFQ75357.1"/>
    <property type="molecule type" value="Genomic_DNA"/>
</dbReference>
<evidence type="ECO:0000256" key="4">
    <source>
        <dbReference type="PROSITE-ProRule" id="PRU01002"/>
    </source>
</evidence>
<keyword evidence="10" id="KW-1185">Reference proteome</keyword>
<comment type="similarity">
    <text evidence="2 5">Belongs to the GRF family.</text>
</comment>
<dbReference type="Proteomes" id="UP000595140">
    <property type="component" value="Unassembled WGS sequence"/>
</dbReference>
<sequence length="511" mass="54096">MDFALMTPDKGTAAAAGHLSAYNNYPLLAESKPGSGDPPGGDAVRTDGSMHPVKQERSGPPSPSEEESRRPSKAPTFLLRSAAAASGVPGKPPTMLSFSSASEEIPFLSAAEDSPPTKSSCYPFLQAEQKRAAPHSGGGATGYGAARGWSDGSRGGFGRPSGPFTPPQWMELEHQALIYKHLVANVPIPSNLLIPIAKALNPYSFSGLTSASSNYASNWGWSVGLGSSNDPEPGRCRRTDGKKWRCSRDAVADQKYCERHINRGRHRSRKPVEGLTGRTVSGSAAPSSKVSPPAVAASTPPPAVVISCDNGGASNSLGALKHHHQFNNNTHPNLPNLPTTNRGQGGVPVTYPSVSLKDTQEHNYPYKDMMGYGFLSSSESGQDGDQQHRHPVRHFMDGWVAKEQQSTRGPVEPKPDWTQLSMSSIPMELKPDERSSNSTLRPVQKTSTIGWVPAASWGNNMNTSSSSMGGPLGEVLINSAYGSSPTGVLGGSTFVSRSNSSSGSSPPPRMR</sequence>
<feature type="short sequence motif" description="Bipartite nuclear localization signal" evidence="4">
    <location>
        <begin position="235"/>
        <end position="245"/>
    </location>
</feature>
<feature type="short sequence motif" description="Bipartite nuclear localization signal" evidence="4">
    <location>
        <begin position="263"/>
        <end position="270"/>
    </location>
</feature>
<keyword evidence="3 4" id="KW-0539">Nucleus</keyword>
<evidence type="ECO:0000256" key="6">
    <source>
        <dbReference type="SAM" id="MobiDB-lite"/>
    </source>
</evidence>
<evidence type="ECO:0000313" key="9">
    <source>
        <dbReference type="EMBL" id="VFQ75357.1"/>
    </source>
</evidence>
<dbReference type="PROSITE" id="PS51666">
    <property type="entry name" value="QLQ"/>
    <property type="match status" value="1"/>
</dbReference>
<feature type="domain" description="QLQ" evidence="7">
    <location>
        <begin position="163"/>
        <end position="198"/>
    </location>
</feature>
<evidence type="ECO:0000256" key="3">
    <source>
        <dbReference type="ARBA" id="ARBA00023242"/>
    </source>
</evidence>
<proteinExistence type="inferred from homology"/>
<dbReference type="SMART" id="SM00951">
    <property type="entry name" value="QLQ"/>
    <property type="match status" value="1"/>
</dbReference>
<feature type="domain" description="WRC" evidence="8">
    <location>
        <begin position="230"/>
        <end position="274"/>
    </location>
</feature>
<dbReference type="InterPro" id="IPR014978">
    <property type="entry name" value="Gln-Leu-Gln_QLQ"/>
</dbReference>
<evidence type="ECO:0000313" key="10">
    <source>
        <dbReference type="Proteomes" id="UP000595140"/>
    </source>
</evidence>
<protein>
    <recommendedName>
        <fullName evidence="5">Growth-regulating factor</fullName>
    </recommendedName>
</protein>
<feature type="region of interest" description="Disordered" evidence="6">
    <location>
        <begin position="262"/>
        <end position="299"/>
    </location>
</feature>
<feature type="region of interest" description="Disordered" evidence="6">
    <location>
        <begin position="26"/>
        <end position="75"/>
    </location>
</feature>
<keyword evidence="5" id="KW-0010">Activator</keyword>
<dbReference type="PANTHER" id="PTHR31602:SF42">
    <property type="entry name" value="GROWTH-REGULATING FACTOR 2"/>
    <property type="match status" value="1"/>
</dbReference>
<dbReference type="PANTHER" id="PTHR31602">
    <property type="entry name" value="GROWTH-REGULATING FACTOR 5"/>
    <property type="match status" value="1"/>
</dbReference>
<dbReference type="InterPro" id="IPR031137">
    <property type="entry name" value="GRF"/>
</dbReference>
<evidence type="ECO:0000256" key="2">
    <source>
        <dbReference type="ARBA" id="ARBA00008122"/>
    </source>
</evidence>
<dbReference type="PROSITE" id="PS51667">
    <property type="entry name" value="WRC"/>
    <property type="match status" value="1"/>
</dbReference>
<keyword evidence="5" id="KW-0804">Transcription</keyword>
<feature type="region of interest" description="Disordered" evidence="6">
    <location>
        <begin position="133"/>
        <end position="160"/>
    </location>
</feature>
<evidence type="ECO:0000259" key="8">
    <source>
        <dbReference type="PROSITE" id="PS51667"/>
    </source>
</evidence>
<evidence type="ECO:0000256" key="1">
    <source>
        <dbReference type="ARBA" id="ARBA00004123"/>
    </source>
</evidence>
<dbReference type="Pfam" id="PF08879">
    <property type="entry name" value="WRC"/>
    <property type="match status" value="1"/>
</dbReference>
<dbReference type="GO" id="GO:0099402">
    <property type="term" value="P:plant organ development"/>
    <property type="evidence" value="ECO:0007669"/>
    <property type="project" value="UniProtKB-ARBA"/>
</dbReference>
<feature type="compositionally biased region" description="Low complexity" evidence="6">
    <location>
        <begin position="491"/>
        <end position="504"/>
    </location>
</feature>
<feature type="region of interest" description="Disordered" evidence="6">
    <location>
        <begin position="479"/>
        <end position="511"/>
    </location>
</feature>
<evidence type="ECO:0000256" key="5">
    <source>
        <dbReference type="RuleBase" id="RU367127"/>
    </source>
</evidence>
<dbReference type="AlphaFoldDB" id="A0A484LG85"/>
<organism evidence="9 10">
    <name type="scientific">Cuscuta campestris</name>
    <dbReference type="NCBI Taxonomy" id="132261"/>
    <lineage>
        <taxon>Eukaryota</taxon>
        <taxon>Viridiplantae</taxon>
        <taxon>Streptophyta</taxon>
        <taxon>Embryophyta</taxon>
        <taxon>Tracheophyta</taxon>
        <taxon>Spermatophyta</taxon>
        <taxon>Magnoliopsida</taxon>
        <taxon>eudicotyledons</taxon>
        <taxon>Gunneridae</taxon>
        <taxon>Pentapetalae</taxon>
        <taxon>asterids</taxon>
        <taxon>lamiids</taxon>
        <taxon>Solanales</taxon>
        <taxon>Convolvulaceae</taxon>
        <taxon>Cuscuteae</taxon>
        <taxon>Cuscuta</taxon>
        <taxon>Cuscuta subgen. Grammica</taxon>
        <taxon>Cuscuta sect. Cleistogrammica</taxon>
    </lineage>
</organism>
<dbReference type="GO" id="GO:0005524">
    <property type="term" value="F:ATP binding"/>
    <property type="evidence" value="ECO:0007669"/>
    <property type="project" value="UniProtKB-UniRule"/>
</dbReference>
<keyword evidence="5" id="KW-0805">Transcription regulation</keyword>
<dbReference type="GO" id="GO:0006351">
    <property type="term" value="P:DNA-templated transcription"/>
    <property type="evidence" value="ECO:0007669"/>
    <property type="project" value="UniProtKB-UniRule"/>
</dbReference>
<dbReference type="OrthoDB" id="1927209at2759"/>
<dbReference type="Pfam" id="PF08880">
    <property type="entry name" value="QLQ"/>
    <property type="match status" value="1"/>
</dbReference>
<gene>
    <name evidence="9" type="ORF">CCAM_LOCUS17133</name>
</gene>
<dbReference type="GO" id="GO:0005634">
    <property type="term" value="C:nucleus"/>
    <property type="evidence" value="ECO:0007669"/>
    <property type="project" value="UniProtKB-SubCell"/>
</dbReference>
<dbReference type="GO" id="GO:0006355">
    <property type="term" value="P:regulation of DNA-templated transcription"/>
    <property type="evidence" value="ECO:0007669"/>
    <property type="project" value="InterPro"/>
</dbReference>
<comment type="subcellular location">
    <subcellularLocation>
        <location evidence="1 4 5">Nucleus</location>
    </subcellularLocation>
</comment>
<comment type="domain">
    <text evidence="5">The QLQ domain and WRC domain may be involved in protein-protein interaction and DNA-binding, respectively.</text>
</comment>
<comment type="function">
    <text evidence="5">Transcription activator.</text>
</comment>
<evidence type="ECO:0000259" key="7">
    <source>
        <dbReference type="PROSITE" id="PS51666"/>
    </source>
</evidence>
<dbReference type="InterPro" id="IPR014977">
    <property type="entry name" value="WRC_dom"/>
</dbReference>
<accession>A0A484LG85</accession>
<reference evidence="9 10" key="1">
    <citation type="submission" date="2018-04" db="EMBL/GenBank/DDBJ databases">
        <authorList>
            <person name="Vogel A."/>
        </authorList>
    </citation>
    <scope>NUCLEOTIDE SEQUENCE [LARGE SCALE GENOMIC DNA]</scope>
</reference>